<evidence type="ECO:0000256" key="5">
    <source>
        <dbReference type="ARBA" id="ARBA00023136"/>
    </source>
</evidence>
<evidence type="ECO:0000259" key="7">
    <source>
        <dbReference type="Pfam" id="PF01292"/>
    </source>
</evidence>
<dbReference type="GO" id="GO:0022904">
    <property type="term" value="P:respiratory electron transport chain"/>
    <property type="evidence" value="ECO:0007669"/>
    <property type="project" value="InterPro"/>
</dbReference>
<dbReference type="Pfam" id="PF01292">
    <property type="entry name" value="Ni_hydr_CYTB"/>
    <property type="match status" value="1"/>
</dbReference>
<dbReference type="RefSeq" id="WP_095687295.1">
    <property type="nucleotide sequence ID" value="NZ_CP022746.1"/>
</dbReference>
<keyword evidence="2" id="KW-1003">Cell membrane</keyword>
<keyword evidence="4 6" id="KW-1133">Transmembrane helix</keyword>
<sequence length="209" mass="23413">MYIRLFHWLLVALLTFSWWSGEQHEMEWHRLSGYAILFLLVFRIYWGFVGSSTARFGQFVRSPRSAFTYLQTLRTRPYRATAGHNPVGGWSVLLMIVSLIAMVTAGLFAVDVDGLESGPLADYVSFDQGRLAADLHGLLFNLLLTLVALHIAAILYYLLRLRHNLIGPMIHGRSTIYMEGAADLPVGSPWKALVGLLIAAACTWAIGFR</sequence>
<dbReference type="Proteomes" id="UP000217141">
    <property type="component" value="Chromosome II"/>
</dbReference>
<organism evidence="8 9">
    <name type="scientific">Sphingobium xenophagum</name>
    <dbReference type="NCBI Taxonomy" id="121428"/>
    <lineage>
        <taxon>Bacteria</taxon>
        <taxon>Pseudomonadati</taxon>
        <taxon>Pseudomonadota</taxon>
        <taxon>Alphaproteobacteria</taxon>
        <taxon>Sphingomonadales</taxon>
        <taxon>Sphingomonadaceae</taxon>
        <taxon>Sphingobium</taxon>
    </lineage>
</organism>
<evidence type="ECO:0000313" key="8">
    <source>
        <dbReference type="EMBL" id="ASY46270.1"/>
    </source>
</evidence>
<keyword evidence="3 6" id="KW-0812">Transmembrane</keyword>
<dbReference type="GO" id="GO:0020037">
    <property type="term" value="F:heme binding"/>
    <property type="evidence" value="ECO:0007669"/>
    <property type="project" value="TreeGrafter"/>
</dbReference>
<dbReference type="InterPro" id="IPR051542">
    <property type="entry name" value="Hydrogenase_cytochrome"/>
</dbReference>
<feature type="domain" description="Cytochrome b561 bacterial/Ni-hydrogenase" evidence="7">
    <location>
        <begin position="3"/>
        <end position="172"/>
    </location>
</feature>
<dbReference type="Gene3D" id="1.20.950.20">
    <property type="entry name" value="Transmembrane di-heme cytochromes, Chain C"/>
    <property type="match status" value="1"/>
</dbReference>
<feature type="transmembrane region" description="Helical" evidence="6">
    <location>
        <begin position="33"/>
        <end position="54"/>
    </location>
</feature>
<name>A0A249MY18_SPHXE</name>
<evidence type="ECO:0000256" key="1">
    <source>
        <dbReference type="ARBA" id="ARBA00004651"/>
    </source>
</evidence>
<dbReference type="AlphaFoldDB" id="A0A249MY18"/>
<comment type="subcellular location">
    <subcellularLocation>
        <location evidence="1">Cell membrane</location>
        <topology evidence="1">Multi-pass membrane protein</topology>
    </subcellularLocation>
</comment>
<gene>
    <name evidence="8" type="ORF">CJD35_17515</name>
</gene>
<evidence type="ECO:0000256" key="3">
    <source>
        <dbReference type="ARBA" id="ARBA00022692"/>
    </source>
</evidence>
<proteinExistence type="predicted"/>
<evidence type="ECO:0000313" key="9">
    <source>
        <dbReference type="Proteomes" id="UP000217141"/>
    </source>
</evidence>
<protein>
    <submittedName>
        <fullName evidence="8">Ni/Fe-hydrogenase 1 b-type cytochrome subunit</fullName>
    </submittedName>
</protein>
<evidence type="ECO:0000256" key="2">
    <source>
        <dbReference type="ARBA" id="ARBA00022475"/>
    </source>
</evidence>
<reference evidence="8 9" key="1">
    <citation type="submission" date="2017-08" db="EMBL/GenBank/DDBJ databases">
        <title>Whole Genome Sequence of Sphingobium hydrophobicum C1: Insights into Adaption to the Electronic-waste Contaminated Sediment.</title>
        <authorList>
            <person name="Song D."/>
            <person name="Chen X."/>
            <person name="Xu M."/>
        </authorList>
    </citation>
    <scope>NUCLEOTIDE SEQUENCE [LARGE SCALE GENOMIC DNA]</scope>
    <source>
        <strain evidence="8 9">C1</strain>
    </source>
</reference>
<feature type="transmembrane region" description="Helical" evidence="6">
    <location>
        <begin position="87"/>
        <end position="110"/>
    </location>
</feature>
<accession>A0A249MY18</accession>
<keyword evidence="5 6" id="KW-0472">Membrane</keyword>
<dbReference type="GO" id="GO:0009055">
    <property type="term" value="F:electron transfer activity"/>
    <property type="evidence" value="ECO:0007669"/>
    <property type="project" value="InterPro"/>
</dbReference>
<dbReference type="GO" id="GO:0005886">
    <property type="term" value="C:plasma membrane"/>
    <property type="evidence" value="ECO:0007669"/>
    <property type="project" value="UniProtKB-SubCell"/>
</dbReference>
<dbReference type="InterPro" id="IPR011577">
    <property type="entry name" value="Cyt_b561_bac/Ni-Hgenase"/>
</dbReference>
<dbReference type="PANTHER" id="PTHR30485">
    <property type="entry name" value="NI/FE-HYDROGENASE 1 B-TYPE CYTOCHROME SUBUNIT"/>
    <property type="match status" value="1"/>
</dbReference>
<feature type="transmembrane region" description="Helical" evidence="6">
    <location>
        <begin position="138"/>
        <end position="159"/>
    </location>
</feature>
<dbReference type="InterPro" id="IPR016174">
    <property type="entry name" value="Di-haem_cyt_TM"/>
</dbReference>
<evidence type="ECO:0000256" key="4">
    <source>
        <dbReference type="ARBA" id="ARBA00022989"/>
    </source>
</evidence>
<evidence type="ECO:0000256" key="6">
    <source>
        <dbReference type="SAM" id="Phobius"/>
    </source>
</evidence>
<dbReference type="PANTHER" id="PTHR30485:SF2">
    <property type="entry name" value="BLL0597 PROTEIN"/>
    <property type="match status" value="1"/>
</dbReference>
<dbReference type="EMBL" id="CP022746">
    <property type="protein sequence ID" value="ASY46270.1"/>
    <property type="molecule type" value="Genomic_DNA"/>
</dbReference>
<dbReference type="KEGG" id="shyd:CJD35_17515"/>
<dbReference type="SUPFAM" id="SSF81342">
    <property type="entry name" value="Transmembrane di-heme cytochromes"/>
    <property type="match status" value="1"/>
</dbReference>